<accession>E1Z914</accession>
<dbReference type="InterPro" id="IPR040221">
    <property type="entry name" value="CDCA7/CDA7L"/>
</dbReference>
<keyword evidence="8" id="KW-0804">Transcription</keyword>
<evidence type="ECO:0000313" key="12">
    <source>
        <dbReference type="EMBL" id="EFN57700.1"/>
    </source>
</evidence>
<feature type="compositionally biased region" description="Low complexity" evidence="10">
    <location>
        <begin position="12"/>
        <end position="35"/>
    </location>
</feature>
<dbReference type="GeneID" id="17356983"/>
<dbReference type="STRING" id="554065.E1Z914"/>
<dbReference type="GO" id="GO:0005737">
    <property type="term" value="C:cytoplasm"/>
    <property type="evidence" value="ECO:0007669"/>
    <property type="project" value="UniProtKB-SubCell"/>
</dbReference>
<dbReference type="RefSeq" id="XP_005849802.1">
    <property type="nucleotide sequence ID" value="XM_005849740.1"/>
</dbReference>
<evidence type="ECO:0000256" key="2">
    <source>
        <dbReference type="ARBA" id="ARBA00004496"/>
    </source>
</evidence>
<dbReference type="PANTHER" id="PTHR31169">
    <property type="entry name" value="OS05G0300700 PROTEIN"/>
    <property type="match status" value="1"/>
</dbReference>
<keyword evidence="5" id="KW-0597">Phosphoprotein</keyword>
<protein>
    <recommendedName>
        <fullName evidence="11">Zinc-finger domain-containing protein</fullName>
    </recommendedName>
</protein>
<keyword evidence="4" id="KW-1017">Isopeptide bond</keyword>
<feature type="compositionally biased region" description="Polar residues" evidence="10">
    <location>
        <begin position="844"/>
        <end position="856"/>
    </location>
</feature>
<organism evidence="13">
    <name type="scientific">Chlorella variabilis</name>
    <name type="common">Green alga</name>
    <dbReference type="NCBI Taxonomy" id="554065"/>
    <lineage>
        <taxon>Eukaryota</taxon>
        <taxon>Viridiplantae</taxon>
        <taxon>Chlorophyta</taxon>
        <taxon>core chlorophytes</taxon>
        <taxon>Trebouxiophyceae</taxon>
        <taxon>Chlorellales</taxon>
        <taxon>Chlorellaceae</taxon>
        <taxon>Chlorella clade</taxon>
        <taxon>Chlorella</taxon>
    </lineage>
</organism>
<proteinExistence type="predicted"/>
<evidence type="ECO:0000313" key="13">
    <source>
        <dbReference type="Proteomes" id="UP000008141"/>
    </source>
</evidence>
<sequence length="897" mass="97461">MPVNRYTALFNGQRSRGGASRQGPAAAPHGLAALPDRPGLPGGAVAEPERFAAAAAGAAAPAGSGVGASAAAAAASSGAPSRRSADVRDSKVQEWLQVANRNRIGPKLHALREEHQRAGLPLERYSMAHVHQLGTARQGWVQQPRVYCKNIHRKRDRDGRSVRCAQCTTCHWCRQKTTCMKTQCSACHGNRDNIYGGPYAGVICGNCLWTRFANNCVRTKNGWICTDQINTEATSLGYESVAHYLVLAQLDESLWADITDNVNSLQPMVDRAILDRAAAVKHQRSAKNTASRLQEDAAPLVERQLAAVHAAVGFSAQRALEIANSNRRLLAQLGFGHSTLAADLREDEEEEEEEDMASPGSEVAPDAGKAAGATTRAPVSFPAAAVDPGKYNVNMAALQGILTDANKCLAEPFLADMLIGLYNFLAGVLPDDAVRWQIVPRLLRQDCFVDFANSGHAARLLLVEGMMSLLQTLRGRQLCIKDTCQSIASAVATMATELQATSELLSEVLDAEDSPIQQHPTQDWRIGPYVYDAEERRKDVGRVFSQLEANYSFSNRMYRCFGMALMADTLRVSGTHKDAALFDDVVLARLADSLLTDTGNQGNGNGMAQLRDYVLATFVRRYLGRSHLRHVRNERNAVNAVRFLQVSPKLLPLSSEVAVDASNKLLHRLLDRQQYSVQPLEQLVQRQGQQLELMLKEEVAASDGERGSTQFRPADFNWTAAGTAMQLIRAFLKAGKAEVAAQAVLSPVQPGAAADVAQAASGSWEQLPAGYQWALACIPALDALVPLGESKLGPLKEQYKELQKAASIAMPDRFRRRSKQSGRQLQQPAAPTPAAQLQQPDVAGQQQHVSDASQQPQRHRMHVTHNVQFDRLGFLEPRSKVAAVGVLANFGITAELS</sequence>
<evidence type="ECO:0000256" key="1">
    <source>
        <dbReference type="ARBA" id="ARBA00004123"/>
    </source>
</evidence>
<evidence type="ECO:0000259" key="11">
    <source>
        <dbReference type="Pfam" id="PF10497"/>
    </source>
</evidence>
<dbReference type="OrthoDB" id="514523at2759"/>
<keyword evidence="3" id="KW-0963">Cytoplasm</keyword>
<dbReference type="PANTHER" id="PTHR31169:SF8">
    <property type="entry name" value="ZINC-FINGER DOMAIN OF MONOAMINE-OXIDASE A REPRESSOR R1 PROTEIN"/>
    <property type="match status" value="1"/>
</dbReference>
<feature type="compositionally biased region" description="Low complexity" evidence="10">
    <location>
        <begin position="824"/>
        <end position="840"/>
    </location>
</feature>
<evidence type="ECO:0000256" key="4">
    <source>
        <dbReference type="ARBA" id="ARBA00022499"/>
    </source>
</evidence>
<keyword evidence="6" id="KW-0832">Ubl conjugation</keyword>
<feature type="region of interest" description="Disordered" evidence="10">
    <location>
        <begin position="11"/>
        <end position="45"/>
    </location>
</feature>
<keyword evidence="9" id="KW-0539">Nucleus</keyword>
<dbReference type="GO" id="GO:0006355">
    <property type="term" value="P:regulation of DNA-templated transcription"/>
    <property type="evidence" value="ECO:0007669"/>
    <property type="project" value="InterPro"/>
</dbReference>
<keyword evidence="7" id="KW-0805">Transcription regulation</keyword>
<evidence type="ECO:0000256" key="6">
    <source>
        <dbReference type="ARBA" id="ARBA00022843"/>
    </source>
</evidence>
<evidence type="ECO:0000256" key="5">
    <source>
        <dbReference type="ARBA" id="ARBA00022553"/>
    </source>
</evidence>
<name>E1Z914_CHLVA</name>
<dbReference type="Proteomes" id="UP000008141">
    <property type="component" value="Unassembled WGS sequence"/>
</dbReference>
<gene>
    <name evidence="12" type="ORF">CHLNCDRAFT_142906</name>
</gene>
<feature type="region of interest" description="Disordered" evidence="10">
    <location>
        <begin position="810"/>
        <end position="860"/>
    </location>
</feature>
<dbReference type="GO" id="GO:0005634">
    <property type="term" value="C:nucleus"/>
    <property type="evidence" value="ECO:0007669"/>
    <property type="project" value="UniProtKB-SubCell"/>
</dbReference>
<feature type="domain" description="Zinc-finger" evidence="11">
    <location>
        <begin position="164"/>
        <end position="216"/>
    </location>
</feature>
<dbReference type="Pfam" id="PF10497">
    <property type="entry name" value="zf-4CXXC_R1"/>
    <property type="match status" value="1"/>
</dbReference>
<dbReference type="InterPro" id="IPR018866">
    <property type="entry name" value="Znf-4CXXC_R1"/>
</dbReference>
<dbReference type="EMBL" id="GL433839">
    <property type="protein sequence ID" value="EFN57700.1"/>
    <property type="molecule type" value="Genomic_DNA"/>
</dbReference>
<dbReference type="InParanoid" id="E1Z914"/>
<reference evidence="12 13" key="1">
    <citation type="journal article" date="2010" name="Plant Cell">
        <title>The Chlorella variabilis NC64A genome reveals adaptation to photosymbiosis, coevolution with viruses, and cryptic sex.</title>
        <authorList>
            <person name="Blanc G."/>
            <person name="Duncan G."/>
            <person name="Agarkova I."/>
            <person name="Borodovsky M."/>
            <person name="Gurnon J."/>
            <person name="Kuo A."/>
            <person name="Lindquist E."/>
            <person name="Lucas S."/>
            <person name="Pangilinan J."/>
            <person name="Polle J."/>
            <person name="Salamov A."/>
            <person name="Terry A."/>
            <person name="Yamada T."/>
            <person name="Dunigan D.D."/>
            <person name="Grigoriev I.V."/>
            <person name="Claverie J.M."/>
            <person name="Van Etten J.L."/>
        </authorList>
    </citation>
    <scope>NUCLEOTIDE SEQUENCE [LARGE SCALE GENOMIC DNA]</scope>
    <source>
        <strain evidence="12 13">NC64A</strain>
    </source>
</reference>
<feature type="region of interest" description="Disordered" evidence="10">
    <location>
        <begin position="344"/>
        <end position="371"/>
    </location>
</feature>
<keyword evidence="13" id="KW-1185">Reference proteome</keyword>
<dbReference type="AlphaFoldDB" id="E1Z914"/>
<evidence type="ECO:0000256" key="9">
    <source>
        <dbReference type="ARBA" id="ARBA00023242"/>
    </source>
</evidence>
<dbReference type="KEGG" id="cvr:CHLNCDRAFT_142906"/>
<evidence type="ECO:0000256" key="8">
    <source>
        <dbReference type="ARBA" id="ARBA00023163"/>
    </source>
</evidence>
<comment type="subcellular location">
    <subcellularLocation>
        <location evidence="2">Cytoplasm</location>
    </subcellularLocation>
    <subcellularLocation>
        <location evidence="1">Nucleus</location>
    </subcellularLocation>
</comment>
<feature type="compositionally biased region" description="Acidic residues" evidence="10">
    <location>
        <begin position="345"/>
        <end position="356"/>
    </location>
</feature>
<evidence type="ECO:0000256" key="3">
    <source>
        <dbReference type="ARBA" id="ARBA00022490"/>
    </source>
</evidence>
<evidence type="ECO:0000256" key="10">
    <source>
        <dbReference type="SAM" id="MobiDB-lite"/>
    </source>
</evidence>
<evidence type="ECO:0000256" key="7">
    <source>
        <dbReference type="ARBA" id="ARBA00023015"/>
    </source>
</evidence>